<feature type="binding site" evidence="18">
    <location>
        <position position="264"/>
    </location>
    <ligand>
        <name>Zn(2+)</name>
        <dbReference type="ChEBI" id="CHEBI:29105"/>
    </ligand>
</feature>
<feature type="binding site" evidence="18">
    <location>
        <begin position="129"/>
        <end position="130"/>
    </location>
    <ligand>
        <name>NAD(+)</name>
        <dbReference type="ChEBI" id="CHEBI:57540"/>
    </ligand>
</feature>
<organism evidence="21 22">
    <name type="scientific">Candidatus Pantoea edessiphila</name>
    <dbReference type="NCBI Taxonomy" id="2044610"/>
    <lineage>
        <taxon>Bacteria</taxon>
        <taxon>Pseudomonadati</taxon>
        <taxon>Pseudomonadota</taxon>
        <taxon>Gammaproteobacteria</taxon>
        <taxon>Enterobacterales</taxon>
        <taxon>Erwiniaceae</taxon>
        <taxon>Pantoea</taxon>
    </lineage>
</organism>
<dbReference type="Pfam" id="PF01761">
    <property type="entry name" value="DHQ_synthase"/>
    <property type="match status" value="1"/>
</dbReference>
<evidence type="ECO:0000256" key="3">
    <source>
        <dbReference type="ARBA" id="ARBA00003485"/>
    </source>
</evidence>
<feature type="domain" description="3-dehydroquinate synthase C-terminal" evidence="20">
    <location>
        <begin position="181"/>
        <end position="325"/>
    </location>
</feature>
<dbReference type="OrthoDB" id="9806583at2"/>
<dbReference type="AlphaFoldDB" id="A0A2P5SVY8"/>
<keyword evidence="16 18" id="KW-0456">Lyase</keyword>
<dbReference type="EC" id="4.2.3.4" evidence="7 18"/>
<dbReference type="RefSeq" id="WP_136130264.1">
    <property type="nucleotide sequence ID" value="NZ_PDKU01000003.1"/>
</dbReference>
<evidence type="ECO:0000256" key="7">
    <source>
        <dbReference type="ARBA" id="ARBA00013031"/>
    </source>
</evidence>
<keyword evidence="17 18" id="KW-0170">Cobalt</keyword>
<evidence type="ECO:0000256" key="9">
    <source>
        <dbReference type="ARBA" id="ARBA00022490"/>
    </source>
</evidence>
<evidence type="ECO:0000256" key="11">
    <source>
        <dbReference type="ARBA" id="ARBA00022723"/>
    </source>
</evidence>
<comment type="caution">
    <text evidence="18">Lacks conserved residue(s) required for the propagation of feature annotation.</text>
</comment>
<evidence type="ECO:0000259" key="19">
    <source>
        <dbReference type="Pfam" id="PF01761"/>
    </source>
</evidence>
<evidence type="ECO:0000256" key="13">
    <source>
        <dbReference type="ARBA" id="ARBA00022833"/>
    </source>
</evidence>
<comment type="similarity">
    <text evidence="6 18">Belongs to the sugar phosphate cyclases superfamily. Dehydroquinate synthase family.</text>
</comment>
<evidence type="ECO:0000256" key="17">
    <source>
        <dbReference type="ARBA" id="ARBA00023285"/>
    </source>
</evidence>
<evidence type="ECO:0000256" key="18">
    <source>
        <dbReference type="HAMAP-Rule" id="MF_00110"/>
    </source>
</evidence>
<dbReference type="Proteomes" id="UP000296144">
    <property type="component" value="Unassembled WGS sequence"/>
</dbReference>
<dbReference type="GO" id="GO:0009073">
    <property type="term" value="P:aromatic amino acid family biosynthetic process"/>
    <property type="evidence" value="ECO:0007669"/>
    <property type="project" value="UniProtKB-KW"/>
</dbReference>
<dbReference type="HAMAP" id="MF_00110">
    <property type="entry name" value="DHQ_synthase"/>
    <property type="match status" value="1"/>
</dbReference>
<evidence type="ECO:0000256" key="10">
    <source>
        <dbReference type="ARBA" id="ARBA00022605"/>
    </source>
</evidence>
<evidence type="ECO:0000256" key="15">
    <source>
        <dbReference type="ARBA" id="ARBA00023141"/>
    </source>
</evidence>
<evidence type="ECO:0000256" key="5">
    <source>
        <dbReference type="ARBA" id="ARBA00004661"/>
    </source>
</evidence>
<dbReference type="InterPro" id="IPR030960">
    <property type="entry name" value="DHQS/DOIS_N"/>
</dbReference>
<evidence type="ECO:0000256" key="2">
    <source>
        <dbReference type="ARBA" id="ARBA00001911"/>
    </source>
</evidence>
<comment type="cofactor">
    <cofactor evidence="2 18">
        <name>NAD(+)</name>
        <dbReference type="ChEBI" id="CHEBI:57540"/>
    </cofactor>
</comment>
<evidence type="ECO:0000256" key="6">
    <source>
        <dbReference type="ARBA" id="ARBA00005412"/>
    </source>
</evidence>
<feature type="binding site" evidence="18">
    <location>
        <position position="142"/>
    </location>
    <ligand>
        <name>NAD(+)</name>
        <dbReference type="ChEBI" id="CHEBI:57540"/>
    </ligand>
</feature>
<name>A0A2P5SVY8_9GAMM</name>
<evidence type="ECO:0000259" key="20">
    <source>
        <dbReference type="Pfam" id="PF24621"/>
    </source>
</evidence>
<dbReference type="UniPathway" id="UPA00053">
    <property type="reaction ID" value="UER00085"/>
</dbReference>
<dbReference type="Gene3D" id="3.40.50.1970">
    <property type="match status" value="1"/>
</dbReference>
<comment type="cofactor">
    <cofactor evidence="18">
        <name>Co(2+)</name>
        <dbReference type="ChEBI" id="CHEBI:48828"/>
    </cofactor>
    <cofactor evidence="18">
        <name>Zn(2+)</name>
        <dbReference type="ChEBI" id="CHEBI:29105"/>
    </cofactor>
    <text evidence="18">Binds 1 divalent metal cation per subunit. Can use either Co(2+) or Zn(2+).</text>
</comment>
<reference evidence="21 22" key="1">
    <citation type="journal article" date="2018" name="Genome Biol. Evol.">
        <title>Cladogenesis and Genomic Streamlining in Extracellular Endosymbionts of Tropical Stink Bugs.</title>
        <authorList>
            <person name="Otero-Bravo A."/>
            <person name="Goffredi S."/>
            <person name="Sabree Z.L."/>
        </authorList>
    </citation>
    <scope>NUCLEOTIDE SEQUENCE [LARGE SCALE GENOMIC DNA]</scope>
    <source>
        <strain evidence="21 22">SoEL</strain>
    </source>
</reference>
<gene>
    <name evidence="18" type="primary">aroB</name>
    <name evidence="21" type="ORF">CRV10_02500</name>
</gene>
<feature type="binding site" evidence="18">
    <location>
        <begin position="105"/>
        <end position="109"/>
    </location>
    <ligand>
        <name>NAD(+)</name>
        <dbReference type="ChEBI" id="CHEBI:57540"/>
    </ligand>
</feature>
<evidence type="ECO:0000256" key="12">
    <source>
        <dbReference type="ARBA" id="ARBA00022741"/>
    </source>
</evidence>
<feature type="binding site" evidence="18">
    <location>
        <position position="151"/>
    </location>
    <ligand>
        <name>NAD(+)</name>
        <dbReference type="ChEBI" id="CHEBI:57540"/>
    </ligand>
</feature>
<evidence type="ECO:0000256" key="16">
    <source>
        <dbReference type="ARBA" id="ARBA00023239"/>
    </source>
</evidence>
<accession>A0A2P5SVY8</accession>
<keyword evidence="15 18" id="KW-0057">Aromatic amino acid biosynthesis</keyword>
<dbReference type="PIRSF" id="PIRSF001455">
    <property type="entry name" value="DHQ_synth"/>
    <property type="match status" value="1"/>
</dbReference>
<comment type="function">
    <text evidence="3 18">Catalyzes the conversion of 3-deoxy-D-arabino-heptulosonate 7-phosphate (DAHP) to dehydroquinate (DHQ).</text>
</comment>
<dbReference type="InterPro" id="IPR016037">
    <property type="entry name" value="DHQ_synth_AroB"/>
</dbReference>
<keyword evidence="9 18" id="KW-0963">Cytoplasm</keyword>
<evidence type="ECO:0000256" key="1">
    <source>
        <dbReference type="ARBA" id="ARBA00001393"/>
    </source>
</evidence>
<dbReference type="GO" id="GO:0005737">
    <property type="term" value="C:cytoplasm"/>
    <property type="evidence" value="ECO:0007669"/>
    <property type="project" value="UniProtKB-SubCell"/>
</dbReference>
<dbReference type="GO" id="GO:0046872">
    <property type="term" value="F:metal ion binding"/>
    <property type="evidence" value="ECO:0007669"/>
    <property type="project" value="UniProtKB-KW"/>
</dbReference>
<dbReference type="EMBL" id="PDKU01000003">
    <property type="protein sequence ID" value="PPI86476.1"/>
    <property type="molecule type" value="Genomic_DNA"/>
</dbReference>
<dbReference type="NCBIfam" id="TIGR01357">
    <property type="entry name" value="aroB"/>
    <property type="match status" value="1"/>
</dbReference>
<evidence type="ECO:0000313" key="22">
    <source>
        <dbReference type="Proteomes" id="UP000296144"/>
    </source>
</evidence>
<dbReference type="PANTHER" id="PTHR43622:SF7">
    <property type="entry name" value="3-DEHYDROQUINATE SYNTHASE, CHLOROPLASTIC"/>
    <property type="match status" value="1"/>
</dbReference>
<dbReference type="CDD" id="cd08195">
    <property type="entry name" value="DHQS"/>
    <property type="match status" value="1"/>
</dbReference>
<evidence type="ECO:0000313" key="21">
    <source>
        <dbReference type="EMBL" id="PPI86476.1"/>
    </source>
</evidence>
<keyword evidence="12 18" id="KW-0547">Nucleotide-binding</keyword>
<keyword evidence="11 18" id="KW-0479">Metal-binding</keyword>
<dbReference type="PANTHER" id="PTHR43622">
    <property type="entry name" value="3-DEHYDROQUINATE SYNTHASE"/>
    <property type="match status" value="1"/>
</dbReference>
<evidence type="ECO:0000256" key="4">
    <source>
        <dbReference type="ARBA" id="ARBA00004496"/>
    </source>
</evidence>
<evidence type="ECO:0000256" key="8">
    <source>
        <dbReference type="ARBA" id="ARBA00017684"/>
    </source>
</evidence>
<comment type="caution">
    <text evidence="21">The sequence shown here is derived from an EMBL/GenBank/DDBJ whole genome shotgun (WGS) entry which is preliminary data.</text>
</comment>
<dbReference type="GO" id="GO:0008652">
    <property type="term" value="P:amino acid biosynthetic process"/>
    <property type="evidence" value="ECO:0007669"/>
    <property type="project" value="UniProtKB-KW"/>
</dbReference>
<keyword evidence="14 18" id="KW-0520">NAD</keyword>
<feature type="binding site" evidence="18">
    <location>
        <begin position="71"/>
        <end position="76"/>
    </location>
    <ligand>
        <name>NAD(+)</name>
        <dbReference type="ChEBI" id="CHEBI:57540"/>
    </ligand>
</feature>
<comment type="subcellular location">
    <subcellularLocation>
        <location evidence="4 18">Cytoplasm</location>
    </subcellularLocation>
</comment>
<dbReference type="GO" id="GO:0009423">
    <property type="term" value="P:chorismate biosynthetic process"/>
    <property type="evidence" value="ECO:0007669"/>
    <property type="project" value="UniProtKB-UniRule"/>
</dbReference>
<keyword evidence="22" id="KW-1185">Reference proteome</keyword>
<comment type="catalytic activity">
    <reaction evidence="1 18">
        <text>7-phospho-2-dehydro-3-deoxy-D-arabino-heptonate = 3-dehydroquinate + phosphate</text>
        <dbReference type="Rhea" id="RHEA:21968"/>
        <dbReference type="ChEBI" id="CHEBI:32364"/>
        <dbReference type="ChEBI" id="CHEBI:43474"/>
        <dbReference type="ChEBI" id="CHEBI:58394"/>
        <dbReference type="EC" id="4.2.3.4"/>
    </reaction>
</comment>
<dbReference type="InterPro" id="IPR050071">
    <property type="entry name" value="Dehydroquinate_synthase"/>
</dbReference>
<dbReference type="SUPFAM" id="SSF56796">
    <property type="entry name" value="Dehydroquinate synthase-like"/>
    <property type="match status" value="1"/>
</dbReference>
<dbReference type="InterPro" id="IPR056179">
    <property type="entry name" value="DHQS_C"/>
</dbReference>
<keyword evidence="13 18" id="KW-0862">Zinc</keyword>
<dbReference type="Pfam" id="PF24621">
    <property type="entry name" value="DHQS_C"/>
    <property type="match status" value="1"/>
</dbReference>
<dbReference type="InterPro" id="IPR030963">
    <property type="entry name" value="DHQ_synth_fam"/>
</dbReference>
<feature type="domain" description="3-dehydroquinate synthase N-terminal" evidence="19">
    <location>
        <begin position="67"/>
        <end position="179"/>
    </location>
</feature>
<dbReference type="GO" id="GO:0003856">
    <property type="term" value="F:3-dehydroquinate synthase activity"/>
    <property type="evidence" value="ECO:0007669"/>
    <property type="project" value="UniProtKB-UniRule"/>
</dbReference>
<evidence type="ECO:0000256" key="14">
    <source>
        <dbReference type="ARBA" id="ARBA00023027"/>
    </source>
</evidence>
<dbReference type="FunFam" id="3.40.50.1970:FF:000001">
    <property type="entry name" value="3-dehydroquinate synthase"/>
    <property type="match status" value="1"/>
</dbReference>
<dbReference type="GO" id="GO:0000166">
    <property type="term" value="F:nucleotide binding"/>
    <property type="evidence" value="ECO:0007669"/>
    <property type="project" value="UniProtKB-KW"/>
</dbReference>
<keyword evidence="10 18" id="KW-0028">Amino-acid biosynthesis</keyword>
<comment type="pathway">
    <text evidence="5 18">Metabolic intermediate biosynthesis; chorismate biosynthesis; chorismate from D-erythrose 4-phosphate and phosphoenolpyruvate: step 2/7.</text>
</comment>
<protein>
    <recommendedName>
        <fullName evidence="8 18">3-dehydroquinate synthase</fullName>
        <shortName evidence="18">DHQS</shortName>
        <ecNumber evidence="7 18">4.2.3.4</ecNumber>
    </recommendedName>
</protein>
<feature type="binding site" evidence="18">
    <location>
        <position position="184"/>
    </location>
    <ligand>
        <name>Zn(2+)</name>
        <dbReference type="ChEBI" id="CHEBI:29105"/>
    </ligand>
</feature>
<proteinExistence type="inferred from homology"/>
<dbReference type="Gene3D" id="1.20.1090.10">
    <property type="entry name" value="Dehydroquinate synthase-like - alpha domain"/>
    <property type="match status" value="1"/>
</dbReference>
<sequence>MEKLTFSLGNRSYPIIISSGLCNNICSLWHLKINDKALIVTNQTLGALYLDRLIKLMQTAKIQVDHIILPDGEQYKTLDTINKIINLLLKQLHDRNTTLIALGGGVVGDLTGFAASIYQRGIRFIQIPTTLLAQVDASIGGKTGVNHLLGKNMIGSFHQPTLVIIDTDFLISLPSREFNSGLSEIIKYGIILDSTFFQWIEENLHLLLALDTSKLIYCIRRCCELKSSLVSSDEYEIKNRALLNLGHTFGHAIEAYTGYGKWLHGEAVAAGIVMAVRTAERLGQFKSIEGNRIVKLLKRANLPIRGPLEMLPENYLPYMMRDKKTISGQLRLILPLTIGIAEIRHDVPNQLILEAINDCQNIH</sequence>
<dbReference type="FunFam" id="1.20.1090.10:FF:000002">
    <property type="entry name" value="3-dehydroquinate synthase"/>
    <property type="match status" value="1"/>
</dbReference>
<feature type="binding site" evidence="18">
    <location>
        <position position="247"/>
    </location>
    <ligand>
        <name>Zn(2+)</name>
        <dbReference type="ChEBI" id="CHEBI:29105"/>
    </ligand>
</feature>